<reference evidence="3" key="1">
    <citation type="journal article" date="2017" name="Nat. Ecol. Evol.">
        <title>Genome expansion and lineage-specific genetic innovations in the forest pathogenic fungi Armillaria.</title>
        <authorList>
            <person name="Sipos G."/>
            <person name="Prasanna A.N."/>
            <person name="Walter M.C."/>
            <person name="O'Connor E."/>
            <person name="Balint B."/>
            <person name="Krizsan K."/>
            <person name="Kiss B."/>
            <person name="Hess J."/>
            <person name="Varga T."/>
            <person name="Slot J."/>
            <person name="Riley R."/>
            <person name="Boka B."/>
            <person name="Rigling D."/>
            <person name="Barry K."/>
            <person name="Lee J."/>
            <person name="Mihaltcheva S."/>
            <person name="LaButti K."/>
            <person name="Lipzen A."/>
            <person name="Waldron R."/>
            <person name="Moloney N.M."/>
            <person name="Sperisen C."/>
            <person name="Kredics L."/>
            <person name="Vagvoelgyi C."/>
            <person name="Patrignani A."/>
            <person name="Fitzpatrick D."/>
            <person name="Nagy I."/>
            <person name="Doyle S."/>
            <person name="Anderson J.B."/>
            <person name="Grigoriev I.V."/>
            <person name="Gueldener U."/>
            <person name="Muensterkoetter M."/>
            <person name="Nagy L.G."/>
        </authorList>
    </citation>
    <scope>NUCLEOTIDE SEQUENCE [LARGE SCALE GENOMIC DNA]</scope>
    <source>
        <strain evidence="3">Ar21-2</strain>
    </source>
</reference>
<dbReference type="EMBL" id="KZ293671">
    <property type="protein sequence ID" value="PBK88824.1"/>
    <property type="molecule type" value="Genomic_DNA"/>
</dbReference>
<evidence type="ECO:0000313" key="2">
    <source>
        <dbReference type="EMBL" id="PBK88824.1"/>
    </source>
</evidence>
<accession>A0A2H3D4W6</accession>
<sequence>MCSQGTHALQVPVSGRRGHGPRLNTDGSHATLSTSNTDMEEDNSVAFLRQMIRDCEAIIQHQKDRLRAISTDFSMMRDDFERIAMRSQELETEVANFRYQLAAEPTEVELLKQQLKEQGEVSKLAHDALYDAVQQKVHYQEQLYHHRREITTLRKKLIEAGNSIYTPLEQIGYYIIASLIDLSPFGMNANTTAITIHPNTEQTAGSATPMMLTLAGLSIDQNFLISQIKAMKMQHEVELEKLQDEHQVRTQSLKDEHQAKTAAIRHRHWLTVVDMQTAMQIVTKRFCNRYLSEQGEDTVSSLRAKVEEAKKDLTSCRLDANRRIEALHSSLRLARQKVQQISHDLEASSPKFQQQDLLHVATLRSDQCLHALDVHPLVPLRPTPGDFVFVRISPTE</sequence>
<organism evidence="2 3">
    <name type="scientific">Armillaria gallica</name>
    <name type="common">Bulbous honey fungus</name>
    <name type="synonym">Armillaria bulbosa</name>
    <dbReference type="NCBI Taxonomy" id="47427"/>
    <lineage>
        <taxon>Eukaryota</taxon>
        <taxon>Fungi</taxon>
        <taxon>Dikarya</taxon>
        <taxon>Basidiomycota</taxon>
        <taxon>Agaricomycotina</taxon>
        <taxon>Agaricomycetes</taxon>
        <taxon>Agaricomycetidae</taxon>
        <taxon>Agaricales</taxon>
        <taxon>Marasmiineae</taxon>
        <taxon>Physalacriaceae</taxon>
        <taxon>Armillaria</taxon>
    </lineage>
</organism>
<dbReference type="Proteomes" id="UP000217790">
    <property type="component" value="Unassembled WGS sequence"/>
</dbReference>
<proteinExistence type="predicted"/>
<evidence type="ECO:0000256" key="1">
    <source>
        <dbReference type="SAM" id="MobiDB-lite"/>
    </source>
</evidence>
<dbReference type="InParanoid" id="A0A2H3D4W6"/>
<dbReference type="AlphaFoldDB" id="A0A2H3D4W6"/>
<keyword evidence="3" id="KW-1185">Reference proteome</keyword>
<feature type="region of interest" description="Disordered" evidence="1">
    <location>
        <begin position="1"/>
        <end position="38"/>
    </location>
</feature>
<evidence type="ECO:0000313" key="3">
    <source>
        <dbReference type="Proteomes" id="UP000217790"/>
    </source>
</evidence>
<gene>
    <name evidence="2" type="ORF">ARMGADRAFT_1084379</name>
</gene>
<feature type="compositionally biased region" description="Polar residues" evidence="1">
    <location>
        <begin position="25"/>
        <end position="37"/>
    </location>
</feature>
<protein>
    <submittedName>
        <fullName evidence="2">Uncharacterized protein</fullName>
    </submittedName>
</protein>
<name>A0A2H3D4W6_ARMGA</name>